<dbReference type="EMBL" id="QTSX02006594">
    <property type="protein sequence ID" value="KAJ9052833.1"/>
    <property type="molecule type" value="Genomic_DNA"/>
</dbReference>
<gene>
    <name evidence="1" type="ORF">DSO57_1030149</name>
</gene>
<evidence type="ECO:0000313" key="2">
    <source>
        <dbReference type="Proteomes" id="UP001165960"/>
    </source>
</evidence>
<dbReference type="Proteomes" id="UP001165960">
    <property type="component" value="Unassembled WGS sequence"/>
</dbReference>
<evidence type="ECO:0000313" key="1">
    <source>
        <dbReference type="EMBL" id="KAJ9052833.1"/>
    </source>
</evidence>
<organism evidence="1 2">
    <name type="scientific">Entomophthora muscae</name>
    <dbReference type="NCBI Taxonomy" id="34485"/>
    <lineage>
        <taxon>Eukaryota</taxon>
        <taxon>Fungi</taxon>
        <taxon>Fungi incertae sedis</taxon>
        <taxon>Zoopagomycota</taxon>
        <taxon>Entomophthoromycotina</taxon>
        <taxon>Entomophthoromycetes</taxon>
        <taxon>Entomophthorales</taxon>
        <taxon>Entomophthoraceae</taxon>
        <taxon>Entomophthora</taxon>
    </lineage>
</organism>
<name>A0ACC2RRX5_9FUNG</name>
<keyword evidence="2" id="KW-1185">Reference proteome</keyword>
<reference evidence="1" key="1">
    <citation type="submission" date="2022-04" db="EMBL/GenBank/DDBJ databases">
        <title>Genome of the entomopathogenic fungus Entomophthora muscae.</title>
        <authorList>
            <person name="Elya C."/>
            <person name="Lovett B.R."/>
            <person name="Lee E."/>
            <person name="Macias A.M."/>
            <person name="Hajek A.E."/>
            <person name="De Bivort B.L."/>
            <person name="Kasson M.T."/>
            <person name="De Fine Licht H.H."/>
            <person name="Stajich J.E."/>
        </authorList>
    </citation>
    <scope>NUCLEOTIDE SEQUENCE</scope>
    <source>
        <strain evidence="1">Berkeley</strain>
    </source>
</reference>
<comment type="caution">
    <text evidence="1">The sequence shown here is derived from an EMBL/GenBank/DDBJ whole genome shotgun (WGS) entry which is preliminary data.</text>
</comment>
<sequence>MSVGLIIVTGASKGIGRQISKRIVEQGVKVLGIGRDSTELTSLSNELGNDNFHFIAGDIAREDTVNRIYEFVSKNEFSLKGLVNNAGTINPISKIASLDINEVKSAFGTNLFSIIHLTTTLLPLILKYQGTIINVSSGASTNPYTGWSSYCCTKAALNMFTMCLAKEHPDILTLSIRPGVVDTEMQTLIRGGGKESMGQDFEKFITLKDSGKLLEADVPAKVIARLAVEGFDSSLSGKFLSWDDSSLG</sequence>
<protein>
    <submittedName>
        <fullName evidence="1">Uncharacterized protein</fullName>
    </submittedName>
</protein>
<proteinExistence type="predicted"/>
<accession>A0ACC2RRX5</accession>